<dbReference type="GO" id="GO:0006355">
    <property type="term" value="P:regulation of DNA-templated transcription"/>
    <property type="evidence" value="ECO:0007669"/>
    <property type="project" value="InterPro"/>
</dbReference>
<dbReference type="EMBL" id="VLLI01000006">
    <property type="protein sequence ID" value="TWJ00059.1"/>
    <property type="molecule type" value="Genomic_DNA"/>
</dbReference>
<evidence type="ECO:0000313" key="3">
    <source>
        <dbReference type="Proteomes" id="UP000317010"/>
    </source>
</evidence>
<evidence type="ECO:0000313" key="2">
    <source>
        <dbReference type="EMBL" id="TWJ00059.1"/>
    </source>
</evidence>
<name>A0A562U3B7_9SPHI</name>
<evidence type="ECO:0000259" key="1">
    <source>
        <dbReference type="Pfam" id="PF00158"/>
    </source>
</evidence>
<dbReference type="GO" id="GO:0005524">
    <property type="term" value="F:ATP binding"/>
    <property type="evidence" value="ECO:0007669"/>
    <property type="project" value="InterPro"/>
</dbReference>
<accession>A0A562U3B7</accession>
<dbReference type="Gene3D" id="3.40.50.300">
    <property type="entry name" value="P-loop containing nucleotide triphosphate hydrolases"/>
    <property type="match status" value="1"/>
</dbReference>
<dbReference type="GO" id="GO:0004672">
    <property type="term" value="F:protein kinase activity"/>
    <property type="evidence" value="ECO:0007669"/>
    <property type="project" value="TreeGrafter"/>
</dbReference>
<comment type="caution">
    <text evidence="2">The sequence shown here is derived from an EMBL/GenBank/DDBJ whole genome shotgun (WGS) entry which is preliminary data.</text>
</comment>
<dbReference type="PANTHER" id="PTHR30267">
    <property type="entry name" value="PROTEIN KINASE PRKA"/>
    <property type="match status" value="1"/>
</dbReference>
<dbReference type="OrthoDB" id="9760760at2"/>
<dbReference type="InterPro" id="IPR002078">
    <property type="entry name" value="Sigma_54_int"/>
</dbReference>
<proteinExistence type="predicted"/>
<organism evidence="2 3">
    <name type="scientific">Mucilaginibacter frigoritolerans</name>
    <dbReference type="NCBI Taxonomy" id="652788"/>
    <lineage>
        <taxon>Bacteria</taxon>
        <taxon>Pseudomonadati</taxon>
        <taxon>Bacteroidota</taxon>
        <taxon>Sphingobacteriia</taxon>
        <taxon>Sphingobacteriales</taxon>
        <taxon>Sphingobacteriaceae</taxon>
        <taxon>Mucilaginibacter</taxon>
    </lineage>
</organism>
<dbReference type="Proteomes" id="UP000317010">
    <property type="component" value="Unassembled WGS sequence"/>
</dbReference>
<dbReference type="Pfam" id="PF00158">
    <property type="entry name" value="Sigma54_activat"/>
    <property type="match status" value="1"/>
</dbReference>
<dbReference type="RefSeq" id="WP_144912886.1">
    <property type="nucleotide sequence ID" value="NZ_VLLI01000006.1"/>
</dbReference>
<gene>
    <name evidence="2" type="ORF">JN11_02474</name>
</gene>
<protein>
    <submittedName>
        <fullName evidence="2">Magnesium chelatase subunit I</fullName>
    </submittedName>
</protein>
<dbReference type="SUPFAM" id="SSF52540">
    <property type="entry name" value="P-loop containing nucleoside triphosphate hydrolases"/>
    <property type="match status" value="1"/>
</dbReference>
<dbReference type="InterPro" id="IPR027417">
    <property type="entry name" value="P-loop_NTPase"/>
</dbReference>
<feature type="domain" description="Sigma-54 factor interaction" evidence="1">
    <location>
        <begin position="171"/>
        <end position="228"/>
    </location>
</feature>
<sequence>MTNKLLNIKTLGELKKTAYKSRSVKDELRENLITQLQKGEGGFEGIVGFEDTVIPDLQTAILSRHNILLLGLRGQAKTRIARLLVNLLDEYMPYIEGSELYDDPLAPISWYGHNAILEHGDNTPVAWVHRSERYTEKLATPDVTVADLIGDVDPIKAATMKLTYSDERVIHFGLIPRAHRGIFVINELPDLQARIQVSLFNILQEKDIQIRGFKLRLPLDLQFVFTANPEDYTNRGSIVTPLKDRIESQILTHYPRSVEISRKITQQEATLAPEQREAIEVDGLVKDLVEQIAFEARNSEYIDKKSGVSARLTISAFENLVSNAERRMLINKEKSTFVRISDFLGVIPAITGKIELVYEGELEGPGKVANILIGKAIKTLLLQFFPDPEKAKKTKGANPYAEIINWFGDGNNLSVIDELPQQEYKKALNSVTGLRALVKKFHPRLTENQELLLMEFVLHGLSEFSQLNKGFLDNGFAFSDMFNSLFNLQPDEDDLDLDDDRY</sequence>
<dbReference type="AlphaFoldDB" id="A0A562U3B7"/>
<keyword evidence="3" id="KW-1185">Reference proteome</keyword>
<reference evidence="2 3" key="1">
    <citation type="submission" date="2019-07" db="EMBL/GenBank/DDBJ databases">
        <title>Genomic Encyclopedia of Archaeal and Bacterial Type Strains, Phase II (KMG-II): from individual species to whole genera.</title>
        <authorList>
            <person name="Goeker M."/>
        </authorList>
    </citation>
    <scope>NUCLEOTIDE SEQUENCE [LARGE SCALE GENOMIC DNA]</scope>
    <source>
        <strain evidence="2 3">ATCC BAA-1854</strain>
    </source>
</reference>
<dbReference type="PANTHER" id="PTHR30267:SF2">
    <property type="entry name" value="PROTEIN PRKA"/>
    <property type="match status" value="1"/>
</dbReference>